<evidence type="ECO:0000256" key="7">
    <source>
        <dbReference type="SAM" id="SignalP"/>
    </source>
</evidence>
<evidence type="ECO:0000256" key="2">
    <source>
        <dbReference type="ARBA" id="ARBA00022448"/>
    </source>
</evidence>
<protein>
    <submittedName>
        <fullName evidence="8">TonB-dependent receptor</fullName>
    </submittedName>
</protein>
<dbReference type="Pfam" id="PF13620">
    <property type="entry name" value="CarboxypepD_reg"/>
    <property type="match status" value="1"/>
</dbReference>
<dbReference type="RefSeq" id="WP_237383876.1">
    <property type="nucleotide sequence ID" value="NZ_CP071793.1"/>
</dbReference>
<dbReference type="Gene3D" id="2.40.170.20">
    <property type="entry name" value="TonB-dependent receptor, beta-barrel domain"/>
    <property type="match status" value="1"/>
</dbReference>
<evidence type="ECO:0000256" key="4">
    <source>
        <dbReference type="ARBA" id="ARBA00022692"/>
    </source>
</evidence>
<dbReference type="PANTHER" id="PTHR30069:SF46">
    <property type="entry name" value="OAR PROTEIN"/>
    <property type="match status" value="1"/>
</dbReference>
<organism evidence="8 9">
    <name type="scientific">Sulfidibacter corallicola</name>
    <dbReference type="NCBI Taxonomy" id="2818388"/>
    <lineage>
        <taxon>Bacteria</taxon>
        <taxon>Pseudomonadati</taxon>
        <taxon>Acidobacteriota</taxon>
        <taxon>Holophagae</taxon>
        <taxon>Acanthopleuribacterales</taxon>
        <taxon>Acanthopleuribacteraceae</taxon>
        <taxon>Sulfidibacter</taxon>
    </lineage>
</organism>
<comment type="subcellular location">
    <subcellularLocation>
        <location evidence="1">Cell outer membrane</location>
        <topology evidence="1">Multi-pass membrane protein</topology>
    </subcellularLocation>
</comment>
<dbReference type="GO" id="GO:0009279">
    <property type="term" value="C:cell outer membrane"/>
    <property type="evidence" value="ECO:0007669"/>
    <property type="project" value="UniProtKB-SubCell"/>
</dbReference>
<proteinExistence type="predicted"/>
<sequence>MSFLVLTFLFLWSFLPLKAQTTSTMFGEVRQGDGDPLPGVLIRAESTGLIGQRIAVSDANGHFVFVQLPPGSYELTATLAGMQTLVHTVEVSLNQVARPILRMSPQEIEESLKVVGSEMPVLDTLAITANYDNDLVDRLPVDRDQAGTALLAPGVTDLGPGGNVQISGAPSFENLYLVDGGVANFDNIKGEPTQIVIEDAIQETTVLTGSISAEFGQFAGGLVNTITKSGSNTFEGSLRFSFFNEAWREENAVEERTNLELEDDLSNLGSLTLGGPIIKDRLWFFVAARRERDGSNTLTRDPRPLTNEQARELMLPPDQRAPSPQSIATDREDDRFEIKLSSQIAPGHDFVASYLSREQNDINVAVDALHISAIPPLEQEDESLLSLNYRGRLNDLFSVELWYTDKQAELRDWFPEVGPGEDLRIDYTPIQDINGSQGAYQAPFTTGPIPEERDNRTFKIKFTYLWHTENIGLHQLTAGYQDYRDTRLSNNQATASGWSLTAATRFDEDGNPIPIFFRANPVVGLTRISFLPIEQESQGSDFIVQSAFINDEWFLGDSLRFNIGVRYDRNDATAQDGSPVADDDRFSPRLAVRYHPGGKRDHTLSAGFARYNARLADVAGSASLAGRASFISWVYDGPRTESIAEVFQWFDENIGDPLSPEALAQAAIVRRQDADDPTIVIADDLTSPIADEWTLGYARSWGQRGHLKFDYVFRDYQDYYATFINLDTGTNEAGTADRQVIDNDPGFYKREYHAVQVQGQWQFSRSGYLGGSYTWSQTYGNSTPENRDTGSASLNALTIYPEFNSFDQRAPNAYLPEDLRHNLKAWLSYSWELDFGLFNTTLFQTYRSGLPYGAFTDNVLANGDFGFPPNPGYINPPFFTRYFFDNIGTHRTDSLLQTDVALNLEIPLQRIEFFLRFDILNLFNGDATHFTSGLETNTEFRKPWNVLTDTPNRGEHWEYARDFGEARGPESLQSTREFRFDVGLRF</sequence>
<dbReference type="Proteomes" id="UP000663929">
    <property type="component" value="Chromosome"/>
</dbReference>
<dbReference type="InterPro" id="IPR039426">
    <property type="entry name" value="TonB-dep_rcpt-like"/>
</dbReference>
<accession>A0A8A4U4V1</accession>
<dbReference type="Gene3D" id="2.60.40.1120">
    <property type="entry name" value="Carboxypeptidase-like, regulatory domain"/>
    <property type="match status" value="1"/>
</dbReference>
<dbReference type="GO" id="GO:0015344">
    <property type="term" value="F:siderophore uptake transmembrane transporter activity"/>
    <property type="evidence" value="ECO:0007669"/>
    <property type="project" value="TreeGrafter"/>
</dbReference>
<evidence type="ECO:0000256" key="6">
    <source>
        <dbReference type="ARBA" id="ARBA00023237"/>
    </source>
</evidence>
<evidence type="ECO:0000256" key="1">
    <source>
        <dbReference type="ARBA" id="ARBA00004571"/>
    </source>
</evidence>
<name>A0A8A4U4V1_SULCO</name>
<keyword evidence="5" id="KW-0472">Membrane</keyword>
<keyword evidence="3" id="KW-1134">Transmembrane beta strand</keyword>
<gene>
    <name evidence="8" type="ORF">J3U87_15100</name>
</gene>
<evidence type="ECO:0000313" key="9">
    <source>
        <dbReference type="Proteomes" id="UP000663929"/>
    </source>
</evidence>
<dbReference type="InterPro" id="IPR013784">
    <property type="entry name" value="Carb-bd-like_fold"/>
</dbReference>
<feature type="signal peptide" evidence="7">
    <location>
        <begin position="1"/>
        <end position="19"/>
    </location>
</feature>
<dbReference type="SUPFAM" id="SSF56935">
    <property type="entry name" value="Porins"/>
    <property type="match status" value="1"/>
</dbReference>
<keyword evidence="7" id="KW-0732">Signal</keyword>
<evidence type="ECO:0000313" key="8">
    <source>
        <dbReference type="EMBL" id="QTD53775.1"/>
    </source>
</evidence>
<keyword evidence="6" id="KW-0998">Cell outer membrane</keyword>
<dbReference type="SUPFAM" id="SSF49452">
    <property type="entry name" value="Starch-binding domain-like"/>
    <property type="match status" value="1"/>
</dbReference>
<keyword evidence="9" id="KW-1185">Reference proteome</keyword>
<evidence type="ECO:0000256" key="3">
    <source>
        <dbReference type="ARBA" id="ARBA00022452"/>
    </source>
</evidence>
<dbReference type="GO" id="GO:0044718">
    <property type="term" value="P:siderophore transmembrane transport"/>
    <property type="evidence" value="ECO:0007669"/>
    <property type="project" value="TreeGrafter"/>
</dbReference>
<keyword evidence="2" id="KW-0813">Transport</keyword>
<evidence type="ECO:0000256" key="5">
    <source>
        <dbReference type="ARBA" id="ARBA00023136"/>
    </source>
</evidence>
<dbReference type="InterPro" id="IPR036942">
    <property type="entry name" value="Beta-barrel_TonB_sf"/>
</dbReference>
<dbReference type="GO" id="GO:0030246">
    <property type="term" value="F:carbohydrate binding"/>
    <property type="evidence" value="ECO:0007669"/>
    <property type="project" value="InterPro"/>
</dbReference>
<dbReference type="AlphaFoldDB" id="A0A8A4U4V1"/>
<dbReference type="KEGG" id="scor:J3U87_15100"/>
<keyword evidence="4" id="KW-0812">Transmembrane</keyword>
<keyword evidence="8" id="KW-0675">Receptor</keyword>
<feature type="chain" id="PRO_5035187849" evidence="7">
    <location>
        <begin position="20"/>
        <end position="986"/>
    </location>
</feature>
<dbReference type="PANTHER" id="PTHR30069">
    <property type="entry name" value="TONB-DEPENDENT OUTER MEMBRANE RECEPTOR"/>
    <property type="match status" value="1"/>
</dbReference>
<reference evidence="8" key="1">
    <citation type="submission" date="2021-03" db="EMBL/GenBank/DDBJ databases">
        <title>Acanthopleuribacteraceae sp. M133.</title>
        <authorList>
            <person name="Wang G."/>
        </authorList>
    </citation>
    <scope>NUCLEOTIDE SEQUENCE</scope>
    <source>
        <strain evidence="8">M133</strain>
    </source>
</reference>
<dbReference type="EMBL" id="CP071793">
    <property type="protein sequence ID" value="QTD53775.1"/>
    <property type="molecule type" value="Genomic_DNA"/>
</dbReference>